<evidence type="ECO:0000313" key="5">
    <source>
        <dbReference type="Proteomes" id="UP000450676"/>
    </source>
</evidence>
<keyword evidence="5" id="KW-1185">Reference proteome</keyword>
<evidence type="ECO:0000313" key="4">
    <source>
        <dbReference type="EMBL" id="MYN08227.1"/>
    </source>
</evidence>
<dbReference type="Pfam" id="PF07589">
    <property type="entry name" value="PEP-CTERM"/>
    <property type="match status" value="1"/>
</dbReference>
<dbReference type="NCBIfam" id="TIGR02595">
    <property type="entry name" value="PEP_CTERM"/>
    <property type="match status" value="1"/>
</dbReference>
<reference evidence="4 5" key="1">
    <citation type="submission" date="2019-12" db="EMBL/GenBank/DDBJ databases">
        <title>Novel species isolated from a subtropical stream in China.</title>
        <authorList>
            <person name="Lu H."/>
        </authorList>
    </citation>
    <scope>NUCLEOTIDE SEQUENCE [LARGE SCALE GENOMIC DNA]</scope>
    <source>
        <strain evidence="4 5">FT127W</strain>
    </source>
</reference>
<evidence type="ECO:0000259" key="3">
    <source>
        <dbReference type="Pfam" id="PF20597"/>
    </source>
</evidence>
<dbReference type="InterPro" id="IPR013424">
    <property type="entry name" value="Ice-binding_C"/>
</dbReference>
<dbReference type="InterPro" id="IPR026588">
    <property type="entry name" value="Choice_anch_A"/>
</dbReference>
<gene>
    <name evidence="4" type="ORF">GTP77_12875</name>
</gene>
<keyword evidence="1" id="KW-0732">Signal</keyword>
<sequence length="358" mass="36078">MPFRSLLTTLVLAATGLLPAAAHATALSAMEILKQFNTVVLGSATSSSHTDGRTYVGGALSGGDYVQHVNDTPASSYAGLTVAGSASNVKVNGLGAVIGGGLSNSTVNQGSSVIKGGASNSNLNGKAYVEGASSGNNFNGGKLSTPDELMLANLAASTSTNFGSVLGGLSSSLKTLGSTGSSVTFDGNLAIFNAVVNANGLAVFDLTAIDTVLFTKGEFRFNLNGAKTVILNTDVQSASLGANFLGGSAQQYGSQLLWNFYNATDLTVNSQWGGSLLATGAYLTNNQNIEGGVYVNGLDQRAEIHLQSFTGTLPGSNNGLAGRPSAAAPEPASMALLAAGLGVMGLLGRRRSAVSRAR</sequence>
<feature type="chain" id="PRO_5030809774" evidence="1">
    <location>
        <begin position="25"/>
        <end position="358"/>
    </location>
</feature>
<feature type="signal peptide" evidence="1">
    <location>
        <begin position="1"/>
        <end position="24"/>
    </location>
</feature>
<protein>
    <submittedName>
        <fullName evidence="4">Choice-of-anchor A family protein</fullName>
    </submittedName>
</protein>
<evidence type="ECO:0000256" key="1">
    <source>
        <dbReference type="SAM" id="SignalP"/>
    </source>
</evidence>
<name>A0A7X4HCT2_9BURK</name>
<dbReference type="Pfam" id="PF20597">
    <property type="entry name" value="pAdhesive_15"/>
    <property type="match status" value="1"/>
</dbReference>
<feature type="domain" description="Choice-of-anchor A" evidence="3">
    <location>
        <begin position="31"/>
        <end position="306"/>
    </location>
</feature>
<dbReference type="RefSeq" id="WP_161072555.1">
    <property type="nucleotide sequence ID" value="NZ_WWCU01000012.1"/>
</dbReference>
<accession>A0A7X4HCT2</accession>
<dbReference type="NCBIfam" id="TIGR04215">
    <property type="entry name" value="choice_anch_A"/>
    <property type="match status" value="1"/>
</dbReference>
<comment type="caution">
    <text evidence="4">The sequence shown here is derived from an EMBL/GenBank/DDBJ whole genome shotgun (WGS) entry which is preliminary data.</text>
</comment>
<dbReference type="Proteomes" id="UP000450676">
    <property type="component" value="Unassembled WGS sequence"/>
</dbReference>
<proteinExistence type="predicted"/>
<feature type="domain" description="Ice-binding protein C-terminal" evidence="2">
    <location>
        <begin position="327"/>
        <end position="351"/>
    </location>
</feature>
<organism evidence="4 5">
    <name type="scientific">Pseudoduganella aquatica</name>
    <dbReference type="NCBI Taxonomy" id="2660641"/>
    <lineage>
        <taxon>Bacteria</taxon>
        <taxon>Pseudomonadati</taxon>
        <taxon>Pseudomonadota</taxon>
        <taxon>Betaproteobacteria</taxon>
        <taxon>Burkholderiales</taxon>
        <taxon>Oxalobacteraceae</taxon>
        <taxon>Telluria group</taxon>
        <taxon>Pseudoduganella</taxon>
    </lineage>
</organism>
<evidence type="ECO:0000259" key="2">
    <source>
        <dbReference type="Pfam" id="PF07589"/>
    </source>
</evidence>
<dbReference type="AlphaFoldDB" id="A0A7X4HCT2"/>
<dbReference type="EMBL" id="WWCU01000012">
    <property type="protein sequence ID" value="MYN08227.1"/>
    <property type="molecule type" value="Genomic_DNA"/>
</dbReference>